<protein>
    <recommendedName>
        <fullName evidence="4">Transposase</fullName>
    </recommendedName>
</protein>
<evidence type="ECO:0000256" key="1">
    <source>
        <dbReference type="SAM" id="MobiDB-lite"/>
    </source>
</evidence>
<feature type="compositionally biased region" description="Basic and acidic residues" evidence="1">
    <location>
        <begin position="81"/>
        <end position="93"/>
    </location>
</feature>
<dbReference type="Proteomes" id="UP000642748">
    <property type="component" value="Unassembled WGS sequence"/>
</dbReference>
<organism evidence="2 3">
    <name type="scientific">Rugosimonospora africana</name>
    <dbReference type="NCBI Taxonomy" id="556532"/>
    <lineage>
        <taxon>Bacteria</taxon>
        <taxon>Bacillati</taxon>
        <taxon>Actinomycetota</taxon>
        <taxon>Actinomycetes</taxon>
        <taxon>Micromonosporales</taxon>
        <taxon>Micromonosporaceae</taxon>
        <taxon>Rugosimonospora</taxon>
    </lineage>
</organism>
<evidence type="ECO:0000313" key="3">
    <source>
        <dbReference type="Proteomes" id="UP000642748"/>
    </source>
</evidence>
<gene>
    <name evidence="2" type="ORF">Raf01_70890</name>
</gene>
<feature type="region of interest" description="Disordered" evidence="1">
    <location>
        <begin position="63"/>
        <end position="93"/>
    </location>
</feature>
<dbReference type="AlphaFoldDB" id="A0A8J3QZI2"/>
<sequence>MIHTPVHASWLNQCEIYFSVVQRKVVTPNDFDDLADVENRLTAFQDLYNLAARPFNWRYTKKDLDIPSPTSPPTSQAFRQLPRDPRRINDQDHLATQLVTQRRRNGISIDGICPLTRVGTAAFEPTIP</sequence>
<accession>A0A8J3QZI2</accession>
<dbReference type="EMBL" id="BONZ01000075">
    <property type="protein sequence ID" value="GIH18917.1"/>
    <property type="molecule type" value="Genomic_DNA"/>
</dbReference>
<keyword evidence="3" id="KW-1185">Reference proteome</keyword>
<comment type="caution">
    <text evidence="2">The sequence shown here is derived from an EMBL/GenBank/DDBJ whole genome shotgun (WGS) entry which is preliminary data.</text>
</comment>
<reference evidence="2" key="1">
    <citation type="submission" date="2021-01" db="EMBL/GenBank/DDBJ databases">
        <title>Whole genome shotgun sequence of Rugosimonospora africana NBRC 104875.</title>
        <authorList>
            <person name="Komaki H."/>
            <person name="Tamura T."/>
        </authorList>
    </citation>
    <scope>NUCLEOTIDE SEQUENCE</scope>
    <source>
        <strain evidence="2">NBRC 104875</strain>
    </source>
</reference>
<name>A0A8J3QZI2_9ACTN</name>
<evidence type="ECO:0000313" key="2">
    <source>
        <dbReference type="EMBL" id="GIH18917.1"/>
    </source>
</evidence>
<evidence type="ECO:0008006" key="4">
    <source>
        <dbReference type="Google" id="ProtNLM"/>
    </source>
</evidence>
<proteinExistence type="predicted"/>